<feature type="active site" description="Proton acceptor" evidence="4">
    <location>
        <position position="214"/>
    </location>
</feature>
<dbReference type="Gene3D" id="2.40.160.50">
    <property type="entry name" value="membrane protein fhac: a member of the omp85/tpsb transporter family"/>
    <property type="match status" value="1"/>
</dbReference>
<feature type="signal peptide" evidence="5">
    <location>
        <begin position="1"/>
        <end position="22"/>
    </location>
</feature>
<dbReference type="eggNOG" id="COG1752">
    <property type="taxonomic scope" value="Bacteria"/>
</dbReference>
<gene>
    <name evidence="7" type="ordered locus">Palpr_2430</name>
</gene>
<evidence type="ECO:0000313" key="7">
    <source>
        <dbReference type="EMBL" id="ADQ80562.1"/>
    </source>
</evidence>
<dbReference type="HOGENOM" id="CLU_021030_0_0_10"/>
<accession>E4T768</accession>
<reference evidence="7 8" key="2">
    <citation type="journal article" date="2011" name="Stand. Genomic Sci.">
        <title>Complete genome sequence of Paludibacter propionicigenes type strain (WB4).</title>
        <authorList>
            <person name="Gronow S."/>
            <person name="Munk C."/>
            <person name="Lapidus A."/>
            <person name="Nolan M."/>
            <person name="Lucas S."/>
            <person name="Hammon N."/>
            <person name="Deshpande S."/>
            <person name="Cheng J.F."/>
            <person name="Tapia R."/>
            <person name="Han C."/>
            <person name="Goodwin L."/>
            <person name="Pitluck S."/>
            <person name="Liolios K."/>
            <person name="Ivanova N."/>
            <person name="Mavromatis K."/>
            <person name="Mikhailova N."/>
            <person name="Pati A."/>
            <person name="Chen A."/>
            <person name="Palaniappan K."/>
            <person name="Land M."/>
            <person name="Hauser L."/>
            <person name="Chang Y.J."/>
            <person name="Jeffries C.D."/>
            <person name="Brambilla E."/>
            <person name="Rohde M."/>
            <person name="Goker M."/>
            <person name="Detter J.C."/>
            <person name="Woyke T."/>
            <person name="Bristow J."/>
            <person name="Eisen J.A."/>
            <person name="Markowitz V."/>
            <person name="Hugenholtz P."/>
            <person name="Kyrpides N.C."/>
            <person name="Klenk H.P."/>
        </authorList>
    </citation>
    <scope>NUCLEOTIDE SEQUENCE [LARGE SCALE GENOMIC DNA]</scope>
    <source>
        <strain evidence="8">DSM 17365 / JCM 13257 / WB4</strain>
    </source>
</reference>
<keyword evidence="8" id="KW-1185">Reference proteome</keyword>
<dbReference type="GO" id="GO:0016042">
    <property type="term" value="P:lipid catabolic process"/>
    <property type="evidence" value="ECO:0007669"/>
    <property type="project" value="UniProtKB-UniRule"/>
</dbReference>
<keyword evidence="3 4" id="KW-0443">Lipid metabolism</keyword>
<keyword evidence="2 4" id="KW-0442">Lipid degradation</keyword>
<evidence type="ECO:0000256" key="1">
    <source>
        <dbReference type="ARBA" id="ARBA00022801"/>
    </source>
</evidence>
<evidence type="ECO:0000256" key="2">
    <source>
        <dbReference type="ARBA" id="ARBA00022963"/>
    </source>
</evidence>
<feature type="short sequence motif" description="GXGXXG" evidence="4">
    <location>
        <begin position="31"/>
        <end position="36"/>
    </location>
</feature>
<reference key="1">
    <citation type="submission" date="2010-11" db="EMBL/GenBank/DDBJ databases">
        <title>The complete genome of Paludibacter propionicigenes DSM 17365.</title>
        <authorList>
            <consortium name="US DOE Joint Genome Institute (JGI-PGF)"/>
            <person name="Lucas S."/>
            <person name="Copeland A."/>
            <person name="Lapidus A."/>
            <person name="Bruce D."/>
            <person name="Goodwin L."/>
            <person name="Pitluck S."/>
            <person name="Kyrpides N."/>
            <person name="Mavromatis K."/>
            <person name="Ivanova N."/>
            <person name="Munk A.C."/>
            <person name="Brettin T."/>
            <person name="Detter J.C."/>
            <person name="Han C."/>
            <person name="Tapia R."/>
            <person name="Land M."/>
            <person name="Hauser L."/>
            <person name="Markowitz V."/>
            <person name="Cheng J.-F."/>
            <person name="Hugenholtz P."/>
            <person name="Woyke T."/>
            <person name="Wu D."/>
            <person name="Gronow S."/>
            <person name="Wellnitz S."/>
            <person name="Brambilla E."/>
            <person name="Klenk H.-P."/>
            <person name="Eisen J.A."/>
        </authorList>
    </citation>
    <scope>NUCLEOTIDE SEQUENCE</scope>
    <source>
        <strain>WB4</strain>
    </source>
</reference>
<dbReference type="PANTHER" id="PTHR14226">
    <property type="entry name" value="NEUROPATHY TARGET ESTERASE/SWISS CHEESE D.MELANOGASTER"/>
    <property type="match status" value="1"/>
</dbReference>
<feature type="short sequence motif" description="GXSXG" evidence="4">
    <location>
        <begin position="58"/>
        <end position="62"/>
    </location>
</feature>
<dbReference type="PANTHER" id="PTHR14226:SF29">
    <property type="entry name" value="NEUROPATHY TARGET ESTERASE SWS"/>
    <property type="match status" value="1"/>
</dbReference>
<evidence type="ECO:0000313" key="8">
    <source>
        <dbReference type="Proteomes" id="UP000008718"/>
    </source>
</evidence>
<dbReference type="PROSITE" id="PS51635">
    <property type="entry name" value="PNPLA"/>
    <property type="match status" value="1"/>
</dbReference>
<feature type="active site" description="Nucleophile" evidence="4">
    <location>
        <position position="60"/>
    </location>
</feature>
<keyword evidence="5" id="KW-0732">Signal</keyword>
<proteinExistence type="predicted"/>
<feature type="domain" description="PNPLA" evidence="6">
    <location>
        <begin position="27"/>
        <end position="227"/>
    </location>
</feature>
<name>E4T768_PALPW</name>
<sequence length="764" mass="85784">MNLMKKILLICFTIVAFSALHAQKVGLVLSGGGAPGIAHIGIIKALEENNIPIDYVTGTSIGAMLGGMYAMGMTPDEMIKVLKSEDFKHWLNGEVEPENMYFYRSANPNAGVINLRVQISKQKAINLKTKILPANIVPPGQMNYAFIPLCASVTAASAGNFDKLFVPFRCVASDVHKKKSVVFRHADLGDAIRASLTYPFMFKPIVVDSQLLFDGGIYNNFPVDVMKADFKPDFILGSVVAYNPPKPDDDDIVTQLQNMIMNPTDYSVPASDGLVLKFDLGKINLFDFSKVDELVKLGYDSTMKHMAEIKARVNRRASTDEVAQHRMDFQRRLPILKFQDVDVEGVDSLQREYVNRIFHHGDEEFDLKEFKQSYFKLISDEAISEVIPHAVFDSVTGLFDLHLKVKTEDQLKLTIGGNISSSTSNQAFLGLTYQNLNNYAQTAYIDAQFGKMYNGLGLGTRLEMPSNNNWYLKLAFVLHKFDYFDGNNLFYQNNRNSNLNQNEFYSKLSVGFLVATKSRLELGIGYGALTDNYNQNNTSLSPTAGNDKSSFSLGSAFARIESYALNDLMYSTKGFSYSASFQFFDGTQKFESVNNPVSNLSDKADSWFQFRAKSDYYIPLTNYLTLGTSADLCYSSRKMLQNYTSTVIQAPAFQPTPYSRTIFNPKFSANQFFAMGIKPIVNFTDQLHLRTEFYCFLPYKAINADSENLAYYSKPFSSVKFMTESTLVFNFKLASAGIFANYNNANWNFGLNIGILLFNPKFTE</sequence>
<dbReference type="AlphaFoldDB" id="E4T768"/>
<evidence type="ECO:0000256" key="5">
    <source>
        <dbReference type="SAM" id="SignalP"/>
    </source>
</evidence>
<organism evidence="7 8">
    <name type="scientific">Paludibacter propionicigenes (strain DSM 17365 / JCM 13257 / WB4)</name>
    <dbReference type="NCBI Taxonomy" id="694427"/>
    <lineage>
        <taxon>Bacteria</taxon>
        <taxon>Pseudomonadati</taxon>
        <taxon>Bacteroidota</taxon>
        <taxon>Bacteroidia</taxon>
        <taxon>Bacteroidales</taxon>
        <taxon>Paludibacteraceae</taxon>
        <taxon>Paludibacter</taxon>
    </lineage>
</organism>
<dbReference type="InterPro" id="IPR016035">
    <property type="entry name" value="Acyl_Trfase/lysoPLipase"/>
</dbReference>
<dbReference type="GO" id="GO:0016787">
    <property type="term" value="F:hydrolase activity"/>
    <property type="evidence" value="ECO:0007669"/>
    <property type="project" value="UniProtKB-UniRule"/>
</dbReference>
<dbReference type="Pfam" id="PF01734">
    <property type="entry name" value="Patatin"/>
    <property type="match status" value="1"/>
</dbReference>
<dbReference type="SUPFAM" id="SSF52151">
    <property type="entry name" value="FabD/lysophospholipase-like"/>
    <property type="match status" value="1"/>
</dbReference>
<evidence type="ECO:0000256" key="4">
    <source>
        <dbReference type="PROSITE-ProRule" id="PRU01161"/>
    </source>
</evidence>
<dbReference type="InterPro" id="IPR002641">
    <property type="entry name" value="PNPLA_dom"/>
</dbReference>
<feature type="short sequence motif" description="DGA/G" evidence="4">
    <location>
        <begin position="214"/>
        <end position="216"/>
    </location>
</feature>
<dbReference type="KEGG" id="ppn:Palpr_2430"/>
<dbReference type="CDD" id="cd07205">
    <property type="entry name" value="Pat_PNPLA6_PNPLA7_NTE1_like"/>
    <property type="match status" value="1"/>
</dbReference>
<protein>
    <submittedName>
        <fullName evidence="7">Patatin</fullName>
    </submittedName>
</protein>
<keyword evidence="1 4" id="KW-0378">Hydrolase</keyword>
<evidence type="ECO:0000259" key="6">
    <source>
        <dbReference type="PROSITE" id="PS51635"/>
    </source>
</evidence>
<dbReference type="eggNOG" id="COG0729">
    <property type="taxonomic scope" value="Bacteria"/>
</dbReference>
<dbReference type="EMBL" id="CP002345">
    <property type="protein sequence ID" value="ADQ80562.1"/>
    <property type="molecule type" value="Genomic_DNA"/>
</dbReference>
<dbReference type="InterPro" id="IPR050301">
    <property type="entry name" value="NTE"/>
</dbReference>
<dbReference type="STRING" id="694427.Palpr_2430"/>
<feature type="chain" id="PRO_5003189147" evidence="5">
    <location>
        <begin position="23"/>
        <end position="764"/>
    </location>
</feature>
<evidence type="ECO:0000256" key="3">
    <source>
        <dbReference type="ARBA" id="ARBA00023098"/>
    </source>
</evidence>
<dbReference type="Gene3D" id="3.40.1090.10">
    <property type="entry name" value="Cytosolic phospholipase A2 catalytic domain"/>
    <property type="match status" value="2"/>
</dbReference>
<dbReference type="Proteomes" id="UP000008718">
    <property type="component" value="Chromosome"/>
</dbReference>